<dbReference type="AlphaFoldDB" id="A0A8S9IMY7"/>
<proteinExistence type="predicted"/>
<protein>
    <submittedName>
        <fullName evidence="1">Uncharacterized protein</fullName>
    </submittedName>
</protein>
<evidence type="ECO:0000313" key="1">
    <source>
        <dbReference type="EMBL" id="KAF2570762.1"/>
    </source>
</evidence>
<gene>
    <name evidence="1" type="ORF">F2Q70_00006094</name>
</gene>
<organism evidence="1">
    <name type="scientific">Brassica cretica</name>
    <name type="common">Mustard</name>
    <dbReference type="NCBI Taxonomy" id="69181"/>
    <lineage>
        <taxon>Eukaryota</taxon>
        <taxon>Viridiplantae</taxon>
        <taxon>Streptophyta</taxon>
        <taxon>Embryophyta</taxon>
        <taxon>Tracheophyta</taxon>
        <taxon>Spermatophyta</taxon>
        <taxon>Magnoliopsida</taxon>
        <taxon>eudicotyledons</taxon>
        <taxon>Gunneridae</taxon>
        <taxon>Pentapetalae</taxon>
        <taxon>rosids</taxon>
        <taxon>malvids</taxon>
        <taxon>Brassicales</taxon>
        <taxon>Brassicaceae</taxon>
        <taxon>Brassiceae</taxon>
        <taxon>Brassica</taxon>
    </lineage>
</organism>
<sequence length="76" mass="8756">MRPLAIWSMQWALTRTSNNKQKQFGLEPELEPEPSSIMKHDIGFSRVSRLLNLPNEASAKGTVQTLFEYACRRMMS</sequence>
<name>A0A8S9IMY7_BRACR</name>
<accession>A0A8S9IMY7</accession>
<comment type="caution">
    <text evidence="1">The sequence shown here is derived from an EMBL/GenBank/DDBJ whole genome shotgun (WGS) entry which is preliminary data.</text>
</comment>
<dbReference type="EMBL" id="QGKY02001015">
    <property type="protein sequence ID" value="KAF2570762.1"/>
    <property type="molecule type" value="Genomic_DNA"/>
</dbReference>
<reference evidence="1" key="1">
    <citation type="submission" date="2019-12" db="EMBL/GenBank/DDBJ databases">
        <title>Genome sequencing and annotation of Brassica cretica.</title>
        <authorList>
            <person name="Studholme D.J."/>
            <person name="Sarris P.F."/>
        </authorList>
    </citation>
    <scope>NUCLEOTIDE SEQUENCE</scope>
    <source>
        <strain evidence="1">PFS-102/07</strain>
        <tissue evidence="1">Leaf</tissue>
    </source>
</reference>